<protein>
    <recommendedName>
        <fullName evidence="3">DUF4365 domain-containing protein</fullName>
    </recommendedName>
</protein>
<dbReference type="EMBL" id="JBHMEY010000018">
    <property type="protein sequence ID" value="MFB9096648.1"/>
    <property type="molecule type" value="Genomic_DNA"/>
</dbReference>
<proteinExistence type="predicted"/>
<comment type="caution">
    <text evidence="1">The sequence shown here is derived from an EMBL/GenBank/DDBJ whole genome shotgun (WGS) entry which is preliminary data.</text>
</comment>
<evidence type="ECO:0008006" key="3">
    <source>
        <dbReference type="Google" id="ProtNLM"/>
    </source>
</evidence>
<name>A0ABV5GMU9_9FLAO</name>
<keyword evidence="2" id="KW-1185">Reference proteome</keyword>
<evidence type="ECO:0000313" key="2">
    <source>
        <dbReference type="Proteomes" id="UP001589607"/>
    </source>
</evidence>
<accession>A0ABV5GMU9</accession>
<reference evidence="1 2" key="1">
    <citation type="submission" date="2024-09" db="EMBL/GenBank/DDBJ databases">
        <authorList>
            <person name="Sun Q."/>
            <person name="Mori K."/>
        </authorList>
    </citation>
    <scope>NUCLEOTIDE SEQUENCE [LARGE SCALE GENOMIC DNA]</scope>
    <source>
        <strain evidence="1 2">CECT 7955</strain>
    </source>
</reference>
<gene>
    <name evidence="1" type="ORF">ACFFVF_08995</name>
</gene>
<sequence>MTIDNLPLENESFWGYLNHKLRIEFRNNQLNDRLFIYPIEISVNSISQKTKTNVPTLINAKIVFTVEECREKEYVAKLSLGNNSRKVYIHTKGADLTKCFPESKPFTDWIKIDELKKEIQIDLL</sequence>
<evidence type="ECO:0000313" key="1">
    <source>
        <dbReference type="EMBL" id="MFB9096648.1"/>
    </source>
</evidence>
<dbReference type="Proteomes" id="UP001589607">
    <property type="component" value="Unassembled WGS sequence"/>
</dbReference>
<dbReference type="RefSeq" id="WP_236455855.1">
    <property type="nucleotide sequence ID" value="NZ_CBCSGE010000002.1"/>
</dbReference>
<organism evidence="1 2">
    <name type="scientific">Flavobacterium jumunjinense</name>
    <dbReference type="NCBI Taxonomy" id="998845"/>
    <lineage>
        <taxon>Bacteria</taxon>
        <taxon>Pseudomonadati</taxon>
        <taxon>Bacteroidota</taxon>
        <taxon>Flavobacteriia</taxon>
        <taxon>Flavobacteriales</taxon>
        <taxon>Flavobacteriaceae</taxon>
        <taxon>Flavobacterium</taxon>
    </lineage>
</organism>